<reference evidence="4" key="1">
    <citation type="submission" date="2018-12" db="EMBL/GenBank/DDBJ databases">
        <title>Novel natural products biosynthetic potential of the class Ktedonobacteria.</title>
        <authorList>
            <person name="Zheng Y."/>
            <person name="Saitou A."/>
            <person name="Wang C.M."/>
            <person name="Toyoda A."/>
            <person name="Minakuchi Y."/>
            <person name="Sekiguchi Y."/>
            <person name="Ueda K."/>
            <person name="Takano H."/>
            <person name="Sakai Y."/>
            <person name="Yokota A."/>
            <person name="Yabe S."/>
        </authorList>
    </citation>
    <scope>NUCLEOTIDE SEQUENCE</scope>
    <source>
        <strain evidence="4">COM3</strain>
    </source>
</reference>
<dbReference type="PANTHER" id="PTHR43364:SF4">
    <property type="entry name" value="NAD(P)-LINKED OXIDOREDUCTASE SUPERFAMILY PROTEIN"/>
    <property type="match status" value="1"/>
</dbReference>
<feature type="region of interest" description="Disordered" evidence="2">
    <location>
        <begin position="88"/>
        <end position="126"/>
    </location>
</feature>
<dbReference type="SUPFAM" id="SSF51430">
    <property type="entry name" value="NAD(P)-linked oxidoreductase"/>
    <property type="match status" value="1"/>
</dbReference>
<accession>A0A455SJM6</accession>
<dbReference type="InterPro" id="IPR023210">
    <property type="entry name" value="NADP_OxRdtase_dom"/>
</dbReference>
<dbReference type="AlphaFoldDB" id="A0A455SJM6"/>
<dbReference type="GO" id="GO:0005829">
    <property type="term" value="C:cytosol"/>
    <property type="evidence" value="ECO:0007669"/>
    <property type="project" value="TreeGrafter"/>
</dbReference>
<sequence>MRYKVLGKSGLRVSELALGTMTFGEGMAWGASREESRKIFEAYAEAGGNFIDAADVYMGGESEKLVGDFIAADRDRFVLSTKYAITKKRQKAAGFSQGDGWRRKPAAAGRSPSLDRRQSLCENTRR</sequence>
<dbReference type="InterPro" id="IPR050523">
    <property type="entry name" value="AKR_Detox_Biosynth"/>
</dbReference>
<dbReference type="Gene3D" id="3.20.20.100">
    <property type="entry name" value="NADP-dependent oxidoreductase domain"/>
    <property type="match status" value="1"/>
</dbReference>
<name>A0A455SJM6_9CHLR</name>
<dbReference type="PANTHER" id="PTHR43364">
    <property type="entry name" value="NADH-SPECIFIC METHYLGLYOXAL REDUCTASE-RELATED"/>
    <property type="match status" value="1"/>
</dbReference>
<dbReference type="InterPro" id="IPR036812">
    <property type="entry name" value="NAD(P)_OxRdtase_dom_sf"/>
</dbReference>
<protein>
    <recommendedName>
        <fullName evidence="3">NADP-dependent oxidoreductase domain-containing protein</fullName>
    </recommendedName>
</protein>
<evidence type="ECO:0000256" key="1">
    <source>
        <dbReference type="ARBA" id="ARBA00023002"/>
    </source>
</evidence>
<evidence type="ECO:0000313" key="4">
    <source>
        <dbReference type="EMBL" id="BBH87511.1"/>
    </source>
</evidence>
<keyword evidence="1" id="KW-0560">Oxidoreductase</keyword>
<organism evidence="4">
    <name type="scientific">Thermosporothrix sp. COM3</name>
    <dbReference type="NCBI Taxonomy" id="2490863"/>
    <lineage>
        <taxon>Bacteria</taxon>
        <taxon>Bacillati</taxon>
        <taxon>Chloroflexota</taxon>
        <taxon>Ktedonobacteria</taxon>
        <taxon>Ktedonobacterales</taxon>
        <taxon>Thermosporotrichaceae</taxon>
        <taxon>Thermosporothrix</taxon>
    </lineage>
</organism>
<evidence type="ECO:0000259" key="3">
    <source>
        <dbReference type="Pfam" id="PF00248"/>
    </source>
</evidence>
<dbReference type="Pfam" id="PF00248">
    <property type="entry name" value="Aldo_ket_red"/>
    <property type="match status" value="1"/>
</dbReference>
<proteinExistence type="predicted"/>
<dbReference type="GO" id="GO:0016491">
    <property type="term" value="F:oxidoreductase activity"/>
    <property type="evidence" value="ECO:0007669"/>
    <property type="project" value="UniProtKB-KW"/>
</dbReference>
<dbReference type="EMBL" id="AP019376">
    <property type="protein sequence ID" value="BBH87511.1"/>
    <property type="molecule type" value="Genomic_DNA"/>
</dbReference>
<gene>
    <name evidence="4" type="ORF">KTC_22620</name>
</gene>
<feature type="compositionally biased region" description="Basic and acidic residues" evidence="2">
    <location>
        <begin position="113"/>
        <end position="126"/>
    </location>
</feature>
<feature type="domain" description="NADP-dependent oxidoreductase" evidence="3">
    <location>
        <begin position="15"/>
        <end position="89"/>
    </location>
</feature>
<evidence type="ECO:0000256" key="2">
    <source>
        <dbReference type="SAM" id="MobiDB-lite"/>
    </source>
</evidence>